<feature type="region of interest" description="Uridylyltransferase" evidence="7">
    <location>
        <begin position="1"/>
        <end position="319"/>
    </location>
</feature>
<dbReference type="InterPro" id="IPR006674">
    <property type="entry name" value="HD_domain"/>
</dbReference>
<comment type="similarity">
    <text evidence="7">Belongs to the GlnD family.</text>
</comment>
<dbReference type="SUPFAM" id="SSF81593">
    <property type="entry name" value="Nucleotidyltransferase substrate binding subunit/domain"/>
    <property type="match status" value="1"/>
</dbReference>
<accession>K6WR45</accession>
<evidence type="ECO:0000256" key="1">
    <source>
        <dbReference type="ARBA" id="ARBA00022679"/>
    </source>
</evidence>
<dbReference type="GO" id="GO:0006808">
    <property type="term" value="P:regulation of nitrogen utilization"/>
    <property type="evidence" value="ECO:0007669"/>
    <property type="project" value="UniProtKB-UniRule"/>
</dbReference>
<evidence type="ECO:0000259" key="8">
    <source>
        <dbReference type="PROSITE" id="PS51671"/>
    </source>
</evidence>
<dbReference type="Gene3D" id="1.10.3090.10">
    <property type="entry name" value="cca-adding enzyme, domain 2"/>
    <property type="match status" value="1"/>
</dbReference>
<reference evidence="10 11" key="1">
    <citation type="submission" date="2012-08" db="EMBL/GenBank/DDBJ databases">
        <title>Whole genome shotgun sequence of Kineosphaera limosa NBRC 100340.</title>
        <authorList>
            <person name="Yoshida I."/>
            <person name="Isaki S."/>
            <person name="Hosoyama A."/>
            <person name="Tsuchikane K."/>
            <person name="Katsumata H."/>
            <person name="Ando Y."/>
            <person name="Ohji S."/>
            <person name="Hamada M."/>
            <person name="Tamura T."/>
            <person name="Yamazoe A."/>
            <person name="Yamazaki S."/>
            <person name="Fujita N."/>
        </authorList>
    </citation>
    <scope>NUCLEOTIDE SEQUENCE [LARGE SCALE GENOMIC DNA]</scope>
    <source>
        <strain evidence="10 11">NBRC 100340</strain>
    </source>
</reference>
<dbReference type="Proteomes" id="UP000008366">
    <property type="component" value="Unassembled WGS sequence"/>
</dbReference>
<dbReference type="SUPFAM" id="SSF55021">
    <property type="entry name" value="ACT-like"/>
    <property type="match status" value="2"/>
</dbReference>
<dbReference type="EC" id="2.7.7.59" evidence="7"/>
<dbReference type="STRING" id="1184609.KILIM_007_00150"/>
<dbReference type="CDD" id="cd05401">
    <property type="entry name" value="NT_GlnE_GlnD_like"/>
    <property type="match status" value="1"/>
</dbReference>
<keyword evidence="4 7" id="KW-0378">Hydrolase</keyword>
<evidence type="ECO:0000256" key="4">
    <source>
        <dbReference type="ARBA" id="ARBA00022801"/>
    </source>
</evidence>
<dbReference type="PANTHER" id="PTHR47320">
    <property type="entry name" value="BIFUNCTIONAL URIDYLYLTRANSFERASE/URIDYLYL-REMOVING ENZYME"/>
    <property type="match status" value="1"/>
</dbReference>
<evidence type="ECO:0000313" key="10">
    <source>
        <dbReference type="EMBL" id="GAB94577.1"/>
    </source>
</evidence>
<keyword evidence="2 7" id="KW-0548">Nucleotidyltransferase</keyword>
<dbReference type="SUPFAM" id="SSF81301">
    <property type="entry name" value="Nucleotidyltransferase"/>
    <property type="match status" value="1"/>
</dbReference>
<dbReference type="InterPro" id="IPR013546">
    <property type="entry name" value="PII_UdlTrfase/GS_AdlTrfase"/>
</dbReference>
<gene>
    <name evidence="7 10" type="primary">glnD</name>
    <name evidence="10" type="ORF">KILIM_007_00150</name>
</gene>
<dbReference type="eggNOG" id="COG2844">
    <property type="taxonomic scope" value="Bacteria"/>
</dbReference>
<feature type="domain" description="ACT" evidence="8">
    <location>
        <begin position="721"/>
        <end position="792"/>
    </location>
</feature>
<dbReference type="SMART" id="SM00471">
    <property type="entry name" value="HDc"/>
    <property type="match status" value="1"/>
</dbReference>
<evidence type="ECO:0000256" key="6">
    <source>
        <dbReference type="ARBA" id="ARBA00023268"/>
    </source>
</evidence>
<dbReference type="InterPro" id="IPR003607">
    <property type="entry name" value="HD/PDEase_dom"/>
</dbReference>
<dbReference type="PROSITE" id="PS51831">
    <property type="entry name" value="HD"/>
    <property type="match status" value="1"/>
</dbReference>
<evidence type="ECO:0000313" key="11">
    <source>
        <dbReference type="Proteomes" id="UP000008366"/>
    </source>
</evidence>
<keyword evidence="3" id="KW-0677">Repeat</keyword>
<dbReference type="NCBIfam" id="NF002895">
    <property type="entry name" value="PRK03381.1"/>
    <property type="match status" value="1"/>
</dbReference>
<evidence type="ECO:0000256" key="7">
    <source>
        <dbReference type="HAMAP-Rule" id="MF_00277"/>
    </source>
</evidence>
<feature type="domain" description="ACT" evidence="8">
    <location>
        <begin position="619"/>
        <end position="699"/>
    </location>
</feature>
<comment type="function">
    <text evidence="7">Modifies, by uridylylation and deuridylylation, the PII regulatory proteins (GlnB and homologs), in response to the nitrogen status of the cell that GlnD senses through the glutamine level. Under low glutamine levels, catalyzes the conversion of the PII proteins and UTP to PII-UMP and PPi, while under higher glutamine levels, GlnD hydrolyzes PII-UMP to PII and UMP (deuridylylation). Thus, controls uridylylation state and activity of the PII proteins, and plays an important role in the regulation of nitrogen metabolism.</text>
</comment>
<evidence type="ECO:0000256" key="3">
    <source>
        <dbReference type="ARBA" id="ARBA00022737"/>
    </source>
</evidence>
<dbReference type="GO" id="GO:0008773">
    <property type="term" value="F:[protein-PII] uridylyltransferase activity"/>
    <property type="evidence" value="ECO:0007669"/>
    <property type="project" value="UniProtKB-UniRule"/>
</dbReference>
<evidence type="ECO:0000256" key="2">
    <source>
        <dbReference type="ARBA" id="ARBA00022695"/>
    </source>
</evidence>
<keyword evidence="6 7" id="KW-0511">Multifunctional enzyme</keyword>
<proteinExistence type="inferred from homology"/>
<dbReference type="InterPro" id="IPR002912">
    <property type="entry name" value="ACT_dom"/>
</dbReference>
<dbReference type="PROSITE" id="PS51671">
    <property type="entry name" value="ACT"/>
    <property type="match status" value="2"/>
</dbReference>
<dbReference type="Pfam" id="PF01842">
    <property type="entry name" value="ACT"/>
    <property type="match status" value="1"/>
</dbReference>
<dbReference type="InterPro" id="IPR010043">
    <property type="entry name" value="UTase/UR"/>
</dbReference>
<organism evidence="10 11">
    <name type="scientific">Kineosphaera limosa NBRC 100340</name>
    <dbReference type="NCBI Taxonomy" id="1184609"/>
    <lineage>
        <taxon>Bacteria</taxon>
        <taxon>Bacillati</taxon>
        <taxon>Actinomycetota</taxon>
        <taxon>Actinomycetes</taxon>
        <taxon>Micrococcales</taxon>
        <taxon>Dermatophilaceae</taxon>
        <taxon>Kineosphaera</taxon>
    </lineage>
</organism>
<keyword evidence="11" id="KW-1185">Reference proteome</keyword>
<dbReference type="AlphaFoldDB" id="K6WR45"/>
<dbReference type="Gene3D" id="3.30.70.260">
    <property type="match status" value="1"/>
</dbReference>
<dbReference type="InterPro" id="IPR043519">
    <property type="entry name" value="NT_sf"/>
</dbReference>
<dbReference type="Pfam" id="PF08335">
    <property type="entry name" value="GlnD_UR_UTase"/>
    <property type="match status" value="1"/>
</dbReference>
<feature type="domain" description="HD" evidence="9">
    <location>
        <begin position="434"/>
        <end position="543"/>
    </location>
</feature>
<dbReference type="Pfam" id="PF01966">
    <property type="entry name" value="HD"/>
    <property type="match status" value="1"/>
</dbReference>
<comment type="activity regulation">
    <text evidence="7">Uridylyltransferase (UTase) activity is inhibited by glutamine, while glutamine activates uridylyl-removing (UR) activity.</text>
</comment>
<name>K6WR45_9MICO</name>
<dbReference type="InterPro" id="IPR045865">
    <property type="entry name" value="ACT-like_dom_sf"/>
</dbReference>
<protein>
    <recommendedName>
        <fullName evidence="7">Bifunctional uridylyltransferase/uridylyl-removing enzyme</fullName>
        <shortName evidence="7">UTase/UR</shortName>
    </recommendedName>
    <alternativeName>
        <fullName evidence="7">Bifunctional [protein-PII] modification enzyme</fullName>
    </alternativeName>
    <alternativeName>
        <fullName evidence="7">Bifunctional nitrogen sensor protein</fullName>
    </alternativeName>
    <domain>
        <recommendedName>
            <fullName evidence="7">[Protein-PII] uridylyltransferase</fullName>
            <shortName evidence="7">PII uridylyltransferase</shortName>
            <shortName evidence="7">UTase</shortName>
            <ecNumber evidence="7">2.7.7.59</ecNumber>
        </recommendedName>
    </domain>
    <domain>
        <recommendedName>
            <fullName evidence="7">[Protein-PII]-UMP uridylyl-removing enzyme</fullName>
            <shortName evidence="7">UR</shortName>
            <ecNumber evidence="7">3.1.4.-</ecNumber>
        </recommendedName>
    </domain>
</protein>
<comment type="catalytic activity">
    <reaction evidence="7">
        <text>[protein-PII]-L-tyrosine + UTP = [protein-PII]-uridylyl-L-tyrosine + diphosphate</text>
        <dbReference type="Rhea" id="RHEA:13673"/>
        <dbReference type="Rhea" id="RHEA-COMP:12147"/>
        <dbReference type="Rhea" id="RHEA-COMP:12148"/>
        <dbReference type="ChEBI" id="CHEBI:33019"/>
        <dbReference type="ChEBI" id="CHEBI:46398"/>
        <dbReference type="ChEBI" id="CHEBI:46858"/>
        <dbReference type="ChEBI" id="CHEBI:90602"/>
        <dbReference type="EC" id="2.7.7.59"/>
    </reaction>
</comment>
<dbReference type="PANTHER" id="PTHR47320:SF1">
    <property type="entry name" value="BIFUNCTIONAL URIDYLYLTRANSFERASE_URIDYLYL-REMOVING ENZYME"/>
    <property type="match status" value="1"/>
</dbReference>
<comment type="catalytic activity">
    <reaction evidence="7">
        <text>[protein-PII]-uridylyl-L-tyrosine + H2O = [protein-PII]-L-tyrosine + UMP + H(+)</text>
        <dbReference type="Rhea" id="RHEA:48600"/>
        <dbReference type="Rhea" id="RHEA-COMP:12147"/>
        <dbReference type="Rhea" id="RHEA-COMP:12148"/>
        <dbReference type="ChEBI" id="CHEBI:15377"/>
        <dbReference type="ChEBI" id="CHEBI:15378"/>
        <dbReference type="ChEBI" id="CHEBI:46858"/>
        <dbReference type="ChEBI" id="CHEBI:57865"/>
        <dbReference type="ChEBI" id="CHEBI:90602"/>
    </reaction>
</comment>
<dbReference type="EMBL" id="BAHD01000007">
    <property type="protein sequence ID" value="GAB94577.1"/>
    <property type="molecule type" value="Genomic_DNA"/>
</dbReference>
<dbReference type="SUPFAM" id="SSF109604">
    <property type="entry name" value="HD-domain/PDEase-like"/>
    <property type="match status" value="1"/>
</dbReference>
<dbReference type="CDD" id="cd04873">
    <property type="entry name" value="ACT_UUR-ACR-like"/>
    <property type="match status" value="1"/>
</dbReference>
<dbReference type="HAMAP" id="MF_00277">
    <property type="entry name" value="PII_uridylyl_transf"/>
    <property type="match status" value="1"/>
</dbReference>
<comment type="cofactor">
    <cofactor evidence="7">
        <name>Mg(2+)</name>
        <dbReference type="ChEBI" id="CHEBI:18420"/>
    </cofactor>
</comment>
<comment type="domain">
    <text evidence="7">Has four distinct domains: an N-terminal nucleotidyltransferase (NT) domain responsible for UTase activity, a central HD domain that encodes UR activity, and two C-terminal ACT domains that seem to have a role in glutamine sensing.</text>
</comment>
<dbReference type="PIRSF" id="PIRSF006288">
    <property type="entry name" value="PII_uridyltransf"/>
    <property type="match status" value="1"/>
</dbReference>
<comment type="caution">
    <text evidence="10">The sequence shown here is derived from an EMBL/GenBank/DDBJ whole genome shotgun (WGS) entry which is preliminary data.</text>
</comment>
<dbReference type="EC" id="3.1.4.-" evidence="7"/>
<dbReference type="CDD" id="cd04899">
    <property type="entry name" value="ACT_ACR-UUR-like_2"/>
    <property type="match status" value="1"/>
</dbReference>
<evidence type="ECO:0000259" key="9">
    <source>
        <dbReference type="PROSITE" id="PS51831"/>
    </source>
</evidence>
<comment type="caution">
    <text evidence="7">Lacks conserved residue(s) required for the propagation of feature annotation.</text>
</comment>
<dbReference type="GO" id="GO:0008081">
    <property type="term" value="F:phosphoric diester hydrolase activity"/>
    <property type="evidence" value="ECO:0007669"/>
    <property type="project" value="UniProtKB-UniRule"/>
</dbReference>
<keyword evidence="5 7" id="KW-0460">Magnesium</keyword>
<dbReference type="RefSeq" id="WP_006591110.1">
    <property type="nucleotide sequence ID" value="NZ_BAHD01000007.1"/>
</dbReference>
<keyword evidence="1 7" id="KW-0808">Transferase</keyword>
<evidence type="ECO:0000256" key="5">
    <source>
        <dbReference type="ARBA" id="ARBA00022842"/>
    </source>
</evidence>
<sequence>MKAPDSAPARLVVGLPGGPGDLRKMRTDAASLRAFTELGAGARRRDAIASVTGSWLQRAWLGAQTPRDGVALAAVGSLARADSGPASDLDLVLLHDGRRSAAELAQIAEQHWYPLWDSGVRLDHSVRTLAECRAVAGADLVAAVGLLDLRMIAGDADLVAGVRSSVAYDWRANARKRLPELLEAVRERHERYGELAHLIEPDLKEARGGLRDLTIIRALAAAWLADRPRGQVDEAYQRLLDARDALHLVTGRGRERLVQQEHDAVAALLGYRDADLMLKDVADAGRAIAHALDSTTRRAGQSQRARALRIGPRKPALTPLGHGLSSHDGEVVLGPRTDPGADPLLILRAARAAASAQLPIGPTTLENLVENVPHLPKPWPPNARDLFGELLASGEGLVGVWESLTLAGVIEQWIPAWSTIRSLPQHNPVHRHTVDRHSLEAVVHARRLLADVRRPDVLLLACLLHDLGKAFGAEDHAAIGAEPAEQAVLALGYEPQQAKLVALLVRHHLTLVDLATRRDPDDPRTPELLCAAVDNDLDTLELLRALTEADARAAGPAAWSSWRSRLVDDLVTAARARLAPGAPALDSAESSVQIPGHVRVAAQRLGVQVRVEDHGDGQLVEVVAPDRVGLFADTAGVLAAHGLSVRRARLSTDDGIAIDHWHVESPSGARADREALERAMLRLRSGDRRGLAPLSRRPVPVPDAPVTRALLVPDAAADATVLELRATDRPGLLHDVGRCLAQLTVSVRSAHVATYCGQAVDTVYLTEPDGSQLAPARVAQVIRSLIDAATTP</sequence>